<evidence type="ECO:0000313" key="3">
    <source>
        <dbReference type="Proteomes" id="UP000050668"/>
    </source>
</evidence>
<keyword evidence="1" id="KW-1133">Transmembrane helix</keyword>
<feature type="transmembrane region" description="Helical" evidence="1">
    <location>
        <begin position="33"/>
        <end position="54"/>
    </location>
</feature>
<keyword evidence="3" id="KW-1185">Reference proteome</keyword>
<sequence>MFNFIIMTYCIVVAINLIYKNKKSIKQLTAKQCILAAITYIFTILFIFICIYFGGNWIAGQFTNRFLQLVVFTMFIFIILSLCQWPLRKTLHRFTSGIFPKN</sequence>
<reference evidence="3" key="1">
    <citation type="submission" date="2015-07" db="EMBL/GenBank/DDBJ databases">
        <title>Fjat-14205 dsm 2895.</title>
        <authorList>
            <person name="Liu B."/>
            <person name="Wang J."/>
            <person name="Zhu Y."/>
            <person name="Liu G."/>
            <person name="Chen Q."/>
            <person name="Chen Z."/>
            <person name="Lan J."/>
            <person name="Che J."/>
            <person name="Ge C."/>
            <person name="Shi H."/>
            <person name="Pan Z."/>
            <person name="Liu X."/>
        </authorList>
    </citation>
    <scope>NUCLEOTIDE SEQUENCE [LARGE SCALE GENOMIC DNA]</scope>
    <source>
        <strain evidence="3">DSM 25560</strain>
    </source>
</reference>
<protein>
    <submittedName>
        <fullName evidence="2">Uncharacterized protein</fullName>
    </submittedName>
</protein>
<organism evidence="2 3">
    <name type="scientific">Lysinibacillus contaminans</name>
    <dbReference type="NCBI Taxonomy" id="1293441"/>
    <lineage>
        <taxon>Bacteria</taxon>
        <taxon>Bacillati</taxon>
        <taxon>Bacillota</taxon>
        <taxon>Bacilli</taxon>
        <taxon>Bacillales</taxon>
        <taxon>Bacillaceae</taxon>
        <taxon>Lysinibacillus</taxon>
    </lineage>
</organism>
<accession>A0ABR5K1Z3</accession>
<comment type="caution">
    <text evidence="2">The sequence shown here is derived from an EMBL/GenBank/DDBJ whole genome shotgun (WGS) entry which is preliminary data.</text>
</comment>
<keyword evidence="1" id="KW-0812">Transmembrane</keyword>
<feature type="transmembrane region" description="Helical" evidence="1">
    <location>
        <begin position="66"/>
        <end position="87"/>
    </location>
</feature>
<name>A0ABR5K1Z3_9BACI</name>
<dbReference type="Proteomes" id="UP000050668">
    <property type="component" value="Unassembled WGS sequence"/>
</dbReference>
<keyword evidence="1" id="KW-0472">Membrane</keyword>
<evidence type="ECO:0000313" key="2">
    <source>
        <dbReference type="EMBL" id="KOS68947.1"/>
    </source>
</evidence>
<feature type="transmembrane region" description="Helical" evidence="1">
    <location>
        <begin position="6"/>
        <end position="21"/>
    </location>
</feature>
<evidence type="ECO:0000256" key="1">
    <source>
        <dbReference type="SAM" id="Phobius"/>
    </source>
</evidence>
<dbReference type="EMBL" id="LGRV01000003">
    <property type="protein sequence ID" value="KOS68947.1"/>
    <property type="molecule type" value="Genomic_DNA"/>
</dbReference>
<proteinExistence type="predicted"/>
<gene>
    <name evidence="2" type="ORF">AEA09_10580</name>
</gene>